<comment type="similarity">
    <text evidence="1 6">Belongs to the XseB family.</text>
</comment>
<keyword evidence="2 6" id="KW-0963">Cytoplasm</keyword>
<dbReference type="PANTHER" id="PTHR34137">
    <property type="entry name" value="EXODEOXYRIBONUCLEASE 7 SMALL SUBUNIT"/>
    <property type="match status" value="1"/>
</dbReference>
<comment type="caution">
    <text evidence="8">The sequence shown here is derived from an EMBL/GenBank/DDBJ whole genome shotgun (WGS) entry which is preliminary data.</text>
</comment>
<gene>
    <name evidence="6" type="primary">xseB</name>
    <name evidence="8" type="ORF">ACFOW7_00655</name>
</gene>
<keyword evidence="3 6" id="KW-0540">Nuclease</keyword>
<dbReference type="EC" id="3.1.11.6" evidence="6"/>
<dbReference type="InterPro" id="IPR003761">
    <property type="entry name" value="Exonuc_VII_S"/>
</dbReference>
<accession>A0ABV8MI67</accession>
<evidence type="ECO:0000256" key="1">
    <source>
        <dbReference type="ARBA" id="ARBA00009998"/>
    </source>
</evidence>
<dbReference type="Gene3D" id="1.10.287.1040">
    <property type="entry name" value="Exonuclease VII, small subunit"/>
    <property type="match status" value="1"/>
</dbReference>
<proteinExistence type="inferred from homology"/>
<organism evidence="8 9">
    <name type="scientific">Chitinimonas lacunae</name>
    <dbReference type="NCBI Taxonomy" id="1963018"/>
    <lineage>
        <taxon>Bacteria</taxon>
        <taxon>Pseudomonadati</taxon>
        <taxon>Pseudomonadota</taxon>
        <taxon>Betaproteobacteria</taxon>
        <taxon>Neisseriales</taxon>
        <taxon>Chitinibacteraceae</taxon>
        <taxon>Chitinimonas</taxon>
    </lineage>
</organism>
<evidence type="ECO:0000313" key="8">
    <source>
        <dbReference type="EMBL" id="MFC4157854.1"/>
    </source>
</evidence>
<feature type="coiled-coil region" evidence="7">
    <location>
        <begin position="10"/>
        <end position="65"/>
    </location>
</feature>
<reference evidence="9" key="1">
    <citation type="journal article" date="2019" name="Int. J. Syst. Evol. Microbiol.">
        <title>The Global Catalogue of Microorganisms (GCM) 10K type strain sequencing project: providing services to taxonomists for standard genome sequencing and annotation.</title>
        <authorList>
            <consortium name="The Broad Institute Genomics Platform"/>
            <consortium name="The Broad Institute Genome Sequencing Center for Infectious Disease"/>
            <person name="Wu L."/>
            <person name="Ma J."/>
        </authorList>
    </citation>
    <scope>NUCLEOTIDE SEQUENCE [LARGE SCALE GENOMIC DNA]</scope>
    <source>
        <strain evidence="9">LMG 29894</strain>
    </source>
</reference>
<evidence type="ECO:0000256" key="2">
    <source>
        <dbReference type="ARBA" id="ARBA00022490"/>
    </source>
</evidence>
<protein>
    <recommendedName>
        <fullName evidence="6">Exodeoxyribonuclease 7 small subunit</fullName>
        <ecNumber evidence="6">3.1.11.6</ecNumber>
    </recommendedName>
    <alternativeName>
        <fullName evidence="6">Exodeoxyribonuclease VII small subunit</fullName>
        <shortName evidence="6">Exonuclease VII small subunit</shortName>
    </alternativeName>
</protein>
<dbReference type="HAMAP" id="MF_00337">
    <property type="entry name" value="Exonuc_7_S"/>
    <property type="match status" value="1"/>
</dbReference>
<dbReference type="NCBIfam" id="NF002141">
    <property type="entry name" value="PRK00977.1-5"/>
    <property type="match status" value="1"/>
</dbReference>
<evidence type="ECO:0000256" key="3">
    <source>
        <dbReference type="ARBA" id="ARBA00022722"/>
    </source>
</evidence>
<comment type="catalytic activity">
    <reaction evidence="6">
        <text>Exonucleolytic cleavage in either 5'- to 3'- or 3'- to 5'-direction to yield nucleoside 5'-phosphates.</text>
        <dbReference type="EC" id="3.1.11.6"/>
    </reaction>
</comment>
<evidence type="ECO:0000256" key="6">
    <source>
        <dbReference type="HAMAP-Rule" id="MF_00337"/>
    </source>
</evidence>
<dbReference type="PANTHER" id="PTHR34137:SF1">
    <property type="entry name" value="EXODEOXYRIBONUCLEASE 7 SMALL SUBUNIT"/>
    <property type="match status" value="1"/>
</dbReference>
<dbReference type="InterPro" id="IPR037004">
    <property type="entry name" value="Exonuc_VII_ssu_sf"/>
</dbReference>
<comment type="function">
    <text evidence="6">Bidirectionally degrades single-stranded DNA into large acid-insoluble oligonucleotides, which are then degraded further into small acid-soluble oligonucleotides.</text>
</comment>
<dbReference type="NCBIfam" id="TIGR01280">
    <property type="entry name" value="xseB"/>
    <property type="match status" value="1"/>
</dbReference>
<evidence type="ECO:0000256" key="7">
    <source>
        <dbReference type="SAM" id="Coils"/>
    </source>
</evidence>
<keyword evidence="9" id="KW-1185">Reference proteome</keyword>
<dbReference type="Pfam" id="PF02609">
    <property type="entry name" value="Exonuc_VII_S"/>
    <property type="match status" value="1"/>
</dbReference>
<sequence>MAKAAKPQSFEAAQAELEALIAEIERGELSLEASLAAYKRGGELLKFCQAQLDAAEQQIKMLDGDTLTPFERDEG</sequence>
<comment type="subunit">
    <text evidence="6">Heterooligomer composed of large and small subunits.</text>
</comment>
<keyword evidence="5 6" id="KW-0269">Exonuclease</keyword>
<evidence type="ECO:0000256" key="4">
    <source>
        <dbReference type="ARBA" id="ARBA00022801"/>
    </source>
</evidence>
<name>A0ABV8MI67_9NEIS</name>
<dbReference type="RefSeq" id="WP_378159934.1">
    <property type="nucleotide sequence ID" value="NZ_JBHSBU010000001.1"/>
</dbReference>
<dbReference type="SUPFAM" id="SSF116842">
    <property type="entry name" value="XseB-like"/>
    <property type="match status" value="1"/>
</dbReference>
<evidence type="ECO:0000313" key="9">
    <source>
        <dbReference type="Proteomes" id="UP001595791"/>
    </source>
</evidence>
<dbReference type="PIRSF" id="PIRSF006488">
    <property type="entry name" value="Exonuc_VII_S"/>
    <property type="match status" value="1"/>
</dbReference>
<dbReference type="EMBL" id="JBHSBU010000001">
    <property type="protein sequence ID" value="MFC4157854.1"/>
    <property type="molecule type" value="Genomic_DNA"/>
</dbReference>
<dbReference type="GO" id="GO:0008855">
    <property type="term" value="F:exodeoxyribonuclease VII activity"/>
    <property type="evidence" value="ECO:0007669"/>
    <property type="project" value="UniProtKB-EC"/>
</dbReference>
<keyword evidence="7" id="KW-0175">Coiled coil</keyword>
<dbReference type="Proteomes" id="UP001595791">
    <property type="component" value="Unassembled WGS sequence"/>
</dbReference>
<keyword evidence="4 6" id="KW-0378">Hydrolase</keyword>
<comment type="subcellular location">
    <subcellularLocation>
        <location evidence="6">Cytoplasm</location>
    </subcellularLocation>
</comment>
<evidence type="ECO:0000256" key="5">
    <source>
        <dbReference type="ARBA" id="ARBA00022839"/>
    </source>
</evidence>